<keyword evidence="2 4" id="KW-0560">Oxidoreductase</keyword>
<dbReference type="SUPFAM" id="SSF51735">
    <property type="entry name" value="NAD(P)-binding Rossmann-fold domains"/>
    <property type="match status" value="1"/>
</dbReference>
<dbReference type="InterPro" id="IPR036291">
    <property type="entry name" value="NAD(P)-bd_dom_sf"/>
</dbReference>
<evidence type="ECO:0000256" key="2">
    <source>
        <dbReference type="ARBA" id="ARBA00023002"/>
    </source>
</evidence>
<keyword evidence="9" id="KW-1185">Reference proteome</keyword>
<dbReference type="Gene3D" id="3.40.50.720">
    <property type="entry name" value="NAD(P)-binding Rossmann-like Domain"/>
    <property type="match status" value="2"/>
</dbReference>
<organism evidence="8 9">
    <name type="scientific">Merluccius polli</name>
    <name type="common">Benguela hake</name>
    <name type="synonym">Merluccius cadenati</name>
    <dbReference type="NCBI Taxonomy" id="89951"/>
    <lineage>
        <taxon>Eukaryota</taxon>
        <taxon>Metazoa</taxon>
        <taxon>Chordata</taxon>
        <taxon>Craniata</taxon>
        <taxon>Vertebrata</taxon>
        <taxon>Euteleostomi</taxon>
        <taxon>Actinopterygii</taxon>
        <taxon>Neopterygii</taxon>
        <taxon>Teleostei</taxon>
        <taxon>Neoteleostei</taxon>
        <taxon>Acanthomorphata</taxon>
        <taxon>Zeiogadaria</taxon>
        <taxon>Gadariae</taxon>
        <taxon>Gadiformes</taxon>
        <taxon>Gadoidei</taxon>
        <taxon>Merlucciidae</taxon>
        <taxon>Merluccius</taxon>
    </lineage>
</organism>
<dbReference type="GO" id="GO:0051287">
    <property type="term" value="F:NAD binding"/>
    <property type="evidence" value="ECO:0007669"/>
    <property type="project" value="InterPro"/>
</dbReference>
<feature type="domain" description="D-isomer specific 2-hydroxyacid dehydrogenase catalytic" evidence="6">
    <location>
        <begin position="47"/>
        <end position="324"/>
    </location>
</feature>
<dbReference type="AlphaFoldDB" id="A0AA47MHS8"/>
<dbReference type="InterPro" id="IPR006139">
    <property type="entry name" value="D-isomer_2_OHA_DH_cat_dom"/>
</dbReference>
<dbReference type="Pfam" id="PF00389">
    <property type="entry name" value="2-Hacid_dh"/>
    <property type="match status" value="1"/>
</dbReference>
<reference evidence="8" key="1">
    <citation type="journal article" date="2023" name="Front. Mar. Sci.">
        <title>A new Merluccius polli reference genome to investigate the effects of global change in West African waters.</title>
        <authorList>
            <person name="Mateo J.L."/>
            <person name="Blanco-Fernandez C."/>
            <person name="Garcia-Vazquez E."/>
            <person name="Machado-Schiaffino G."/>
        </authorList>
    </citation>
    <scope>NUCLEOTIDE SEQUENCE</scope>
    <source>
        <strain evidence="8">C29</strain>
        <tissue evidence="8">Fin</tissue>
    </source>
</reference>
<dbReference type="FunFam" id="3.40.50.720:FF:000026">
    <property type="entry name" value="Glyoxylate/hydroxypyruvate reductase B"/>
    <property type="match status" value="1"/>
</dbReference>
<name>A0AA47MHS8_MERPO</name>
<dbReference type="GO" id="GO:0005829">
    <property type="term" value="C:cytosol"/>
    <property type="evidence" value="ECO:0007669"/>
    <property type="project" value="TreeGrafter"/>
</dbReference>
<dbReference type="GO" id="GO:0016618">
    <property type="term" value="F:hydroxypyruvate reductase [NAD(P)H] activity"/>
    <property type="evidence" value="ECO:0007669"/>
    <property type="project" value="TreeGrafter"/>
</dbReference>
<comment type="caution">
    <text evidence="8">The sequence shown here is derived from an EMBL/GenBank/DDBJ whole genome shotgun (WGS) entry which is preliminary data.</text>
</comment>
<dbReference type="Proteomes" id="UP001174136">
    <property type="component" value="Unassembled WGS sequence"/>
</dbReference>
<evidence type="ECO:0000256" key="3">
    <source>
        <dbReference type="ARBA" id="ARBA00073306"/>
    </source>
</evidence>
<comment type="similarity">
    <text evidence="1 4">Belongs to the D-isomer specific 2-hydroxyacid dehydrogenase family.</text>
</comment>
<accession>A0AA47MHS8</accession>
<evidence type="ECO:0000313" key="9">
    <source>
        <dbReference type="Proteomes" id="UP001174136"/>
    </source>
</evidence>
<proteinExistence type="inferred from homology"/>
<dbReference type="PANTHER" id="PTHR10996:SF257">
    <property type="entry name" value="GLYOXYLATE REDUCTASE 1"/>
    <property type="match status" value="1"/>
</dbReference>
<dbReference type="InterPro" id="IPR050223">
    <property type="entry name" value="D-isomer_2-hydroxyacid_DH"/>
</dbReference>
<feature type="domain" description="D-isomer specific 2-hydroxyacid dehydrogenase NAD-binding" evidence="7">
    <location>
        <begin position="114"/>
        <end position="292"/>
    </location>
</feature>
<evidence type="ECO:0000259" key="7">
    <source>
        <dbReference type="Pfam" id="PF02826"/>
    </source>
</evidence>
<evidence type="ECO:0000256" key="1">
    <source>
        <dbReference type="ARBA" id="ARBA00005854"/>
    </source>
</evidence>
<gene>
    <name evidence="8" type="primary">yvcT_1</name>
    <name evidence="8" type="ORF">N1851_022511</name>
</gene>
<evidence type="ECO:0000256" key="5">
    <source>
        <dbReference type="SAM" id="MobiDB-lite"/>
    </source>
</evidence>
<protein>
    <recommendedName>
        <fullName evidence="3">Glyoxylate reductase/hydroxypyruvate reductase</fullName>
    </recommendedName>
</protein>
<evidence type="ECO:0000259" key="6">
    <source>
        <dbReference type="Pfam" id="PF00389"/>
    </source>
</evidence>
<dbReference type="EMBL" id="JAOPHQ010004081">
    <property type="protein sequence ID" value="KAK0140519.1"/>
    <property type="molecule type" value="Genomic_DNA"/>
</dbReference>
<dbReference type="SUPFAM" id="SSF52283">
    <property type="entry name" value="Formate/glycerate dehydrogenase catalytic domain-like"/>
    <property type="match status" value="1"/>
</dbReference>
<dbReference type="Pfam" id="PF02826">
    <property type="entry name" value="2-Hacid_dh_C"/>
    <property type="match status" value="1"/>
</dbReference>
<dbReference type="PANTHER" id="PTHR10996">
    <property type="entry name" value="2-HYDROXYACID DEHYDROGENASE-RELATED"/>
    <property type="match status" value="1"/>
</dbReference>
<dbReference type="GO" id="GO:0030267">
    <property type="term" value="F:glyoxylate reductase (NADPH) activity"/>
    <property type="evidence" value="ECO:0007669"/>
    <property type="project" value="TreeGrafter"/>
</dbReference>
<feature type="region of interest" description="Disordered" evidence="5">
    <location>
        <begin position="267"/>
        <end position="300"/>
    </location>
</feature>
<sequence length="329" mass="35213">MEADKPLSLISGVGGKHGFSEEHADLIRQHFRTVCYSDLLINPHLYAPKIQAVFIWKSNPVIQRCLLQSLPSLKVIATEGVGFDRLDLRYIANMGVKVTNARGVASDATADLAMALLLASARRIVQGHQTAAGGPEPTAGTHRLACDVTGSTLGIIGMGDVGYKVARRSTGFEMNVLYHNRTQRSSEDEEAVGAGYCGNMDDLLRNSDYVVLAVNLSPGATALIGHRELSLMKPSAILVNISSGLVVDPDALVQALQSGTIHSAALDVTHPDPLPRSHPLRSLPNVLRTPRLGSSTARTGSRMVQRMVHDALAVLTHPAVPDQVQSESE</sequence>
<evidence type="ECO:0000256" key="4">
    <source>
        <dbReference type="RuleBase" id="RU003719"/>
    </source>
</evidence>
<evidence type="ECO:0000313" key="8">
    <source>
        <dbReference type="EMBL" id="KAK0140519.1"/>
    </source>
</evidence>
<dbReference type="InterPro" id="IPR006140">
    <property type="entry name" value="D-isomer_DH_NAD-bd"/>
</dbReference>